<name>A0A7S4G5Z0_9EUGL</name>
<proteinExistence type="predicted"/>
<gene>
    <name evidence="1" type="ORF">EGYM00163_LOCUS37718</name>
</gene>
<accession>A0A7S4G5Z0</accession>
<sequence>MARGTTMHRSNCHHSVTPFGDTGLMLAQPVSPSTSLEMLSMTQVDMAEANLEKHSVRCTKWCMHGTAITPFIPQNWKAYFRGLGAVMRPLCGLNLPPLLVYSPKPYDRSP</sequence>
<reference evidence="1" key="1">
    <citation type="submission" date="2021-01" db="EMBL/GenBank/DDBJ databases">
        <authorList>
            <person name="Corre E."/>
            <person name="Pelletier E."/>
            <person name="Niang G."/>
            <person name="Scheremetjew M."/>
            <person name="Finn R."/>
            <person name="Kale V."/>
            <person name="Holt S."/>
            <person name="Cochrane G."/>
            <person name="Meng A."/>
            <person name="Brown T."/>
            <person name="Cohen L."/>
        </authorList>
    </citation>
    <scope>NUCLEOTIDE SEQUENCE</scope>
    <source>
        <strain evidence="1">CCMP1594</strain>
    </source>
</reference>
<organism evidence="1">
    <name type="scientific">Eutreptiella gymnastica</name>
    <dbReference type="NCBI Taxonomy" id="73025"/>
    <lineage>
        <taxon>Eukaryota</taxon>
        <taxon>Discoba</taxon>
        <taxon>Euglenozoa</taxon>
        <taxon>Euglenida</taxon>
        <taxon>Spirocuta</taxon>
        <taxon>Euglenophyceae</taxon>
        <taxon>Eutreptiales</taxon>
        <taxon>Eutreptiaceae</taxon>
        <taxon>Eutreptiella</taxon>
    </lineage>
</organism>
<protein>
    <submittedName>
        <fullName evidence="1">Uncharacterized protein</fullName>
    </submittedName>
</protein>
<evidence type="ECO:0000313" key="1">
    <source>
        <dbReference type="EMBL" id="CAE0826461.1"/>
    </source>
</evidence>
<dbReference type="AlphaFoldDB" id="A0A7S4G5Z0"/>
<dbReference type="EMBL" id="HBJA01109334">
    <property type="protein sequence ID" value="CAE0826461.1"/>
    <property type="molecule type" value="Transcribed_RNA"/>
</dbReference>